<evidence type="ECO:0000313" key="6">
    <source>
        <dbReference type="EMBL" id="KAG7364990.1"/>
    </source>
</evidence>
<comment type="caution">
    <text evidence="6">The sequence shown here is derived from an EMBL/GenBank/DDBJ whole genome shotgun (WGS) entry which is preliminary data.</text>
</comment>
<dbReference type="Pfam" id="PF05175">
    <property type="entry name" value="MTS"/>
    <property type="match status" value="1"/>
</dbReference>
<organism evidence="6 7">
    <name type="scientific">Nitzschia inconspicua</name>
    <dbReference type="NCBI Taxonomy" id="303405"/>
    <lineage>
        <taxon>Eukaryota</taxon>
        <taxon>Sar</taxon>
        <taxon>Stramenopiles</taxon>
        <taxon>Ochrophyta</taxon>
        <taxon>Bacillariophyta</taxon>
        <taxon>Bacillariophyceae</taxon>
        <taxon>Bacillariophycidae</taxon>
        <taxon>Bacillariales</taxon>
        <taxon>Bacillariaceae</taxon>
        <taxon>Nitzschia</taxon>
    </lineage>
</organism>
<evidence type="ECO:0000313" key="7">
    <source>
        <dbReference type="Proteomes" id="UP000693970"/>
    </source>
</evidence>
<evidence type="ECO:0000256" key="1">
    <source>
        <dbReference type="ARBA" id="ARBA00000971"/>
    </source>
</evidence>
<dbReference type="Pfam" id="PF00160">
    <property type="entry name" value="Pro_isomerase"/>
    <property type="match status" value="1"/>
</dbReference>
<gene>
    <name evidence="6" type="ORF">IV203_038193</name>
</gene>
<dbReference type="PANTHER" id="PTHR11071">
    <property type="entry name" value="PEPTIDYL-PROLYL CIS-TRANS ISOMERASE"/>
    <property type="match status" value="1"/>
</dbReference>
<dbReference type="InterPro" id="IPR007848">
    <property type="entry name" value="Small_mtfrase_dom"/>
</dbReference>
<dbReference type="PROSITE" id="PS00092">
    <property type="entry name" value="N6_MTASE"/>
    <property type="match status" value="1"/>
</dbReference>
<accession>A0A9K3PZK3</accession>
<feature type="domain" description="PPIase cyclophilin-type" evidence="5">
    <location>
        <begin position="255"/>
        <end position="422"/>
    </location>
</feature>
<reference evidence="6" key="2">
    <citation type="submission" date="2021-04" db="EMBL/GenBank/DDBJ databases">
        <authorList>
            <person name="Podell S."/>
        </authorList>
    </citation>
    <scope>NUCLEOTIDE SEQUENCE</scope>
    <source>
        <strain evidence="6">Hildebrandi</strain>
    </source>
</reference>
<evidence type="ECO:0000259" key="5">
    <source>
        <dbReference type="PROSITE" id="PS50072"/>
    </source>
</evidence>
<evidence type="ECO:0000256" key="2">
    <source>
        <dbReference type="ARBA" id="ARBA00013194"/>
    </source>
</evidence>
<dbReference type="EMBL" id="JAGRRH010000009">
    <property type="protein sequence ID" value="KAG7364990.1"/>
    <property type="molecule type" value="Genomic_DNA"/>
</dbReference>
<keyword evidence="7" id="KW-1185">Reference proteome</keyword>
<sequence length="441" mass="49070">MTEWHPLRSSENIVSASWKELDREAEENGRRCTSAALPSLRHASLKDYVNVYEPSDDTYLLLDGMLLDMESVLRNQDDYDCKDRHVVLEIGTGSGVPITFLTTQLIKNNAKVHAIATDINPKALEFAQKTAHENQVSIQTIQCDLATALLQEYAGKVDVIIFNPPYVPTPDEEVTGNGIEVSWAGGERGRRVIDQHSNIESNVYNTFTMRPFLVLVNLLFFAPVAVSEYEVPTKKAMPPKMDPIPTLPVVTHRTYMDISIDGETKGRIVFGLFGEVAPKAVENFVALCNCDHGKAKVTKKDLCYKHTPIHRVIPNFLLQGGDFTHGDGTGGESIFGEPFEDESFKVKHNRRYLLSMANDGKGKPHTNRSQWFINTVKTQWLDGINEVFGMVLEGLDVITAIERVGTNGGTTLEIVMVEDSGSLPLEPEDATPRLVSDILRK</sequence>
<dbReference type="PANTHER" id="PTHR11071:SF561">
    <property type="entry name" value="PEPTIDYL-PROLYL CIS-TRANS ISOMERASE D-RELATED"/>
    <property type="match status" value="1"/>
</dbReference>
<dbReference type="GO" id="GO:0032259">
    <property type="term" value="P:methylation"/>
    <property type="evidence" value="ECO:0007669"/>
    <property type="project" value="InterPro"/>
</dbReference>
<proteinExistence type="predicted"/>
<keyword evidence="4 6" id="KW-0413">Isomerase</keyword>
<dbReference type="GO" id="GO:0008168">
    <property type="term" value="F:methyltransferase activity"/>
    <property type="evidence" value="ECO:0007669"/>
    <property type="project" value="InterPro"/>
</dbReference>
<dbReference type="AlphaFoldDB" id="A0A9K3PZK3"/>
<dbReference type="InterPro" id="IPR002052">
    <property type="entry name" value="DNA_methylase_N6_adenine_CS"/>
</dbReference>
<dbReference type="GO" id="GO:0003755">
    <property type="term" value="F:peptidyl-prolyl cis-trans isomerase activity"/>
    <property type="evidence" value="ECO:0007669"/>
    <property type="project" value="UniProtKB-KW"/>
</dbReference>
<evidence type="ECO:0000256" key="3">
    <source>
        <dbReference type="ARBA" id="ARBA00023110"/>
    </source>
</evidence>
<dbReference type="PROSITE" id="PS50072">
    <property type="entry name" value="CSA_PPIASE_2"/>
    <property type="match status" value="1"/>
</dbReference>
<reference evidence="6" key="1">
    <citation type="journal article" date="2021" name="Sci. Rep.">
        <title>Diploid genomic architecture of Nitzschia inconspicua, an elite biomass production diatom.</title>
        <authorList>
            <person name="Oliver A."/>
            <person name="Podell S."/>
            <person name="Pinowska A."/>
            <person name="Traller J.C."/>
            <person name="Smith S.R."/>
            <person name="McClure R."/>
            <person name="Beliaev A."/>
            <person name="Bohutskyi P."/>
            <person name="Hill E.A."/>
            <person name="Rabines A."/>
            <person name="Zheng H."/>
            <person name="Allen L.Z."/>
            <person name="Kuo A."/>
            <person name="Grigoriev I.V."/>
            <person name="Allen A.E."/>
            <person name="Hazlebeck D."/>
            <person name="Allen E.E."/>
        </authorList>
    </citation>
    <scope>NUCLEOTIDE SEQUENCE</scope>
    <source>
        <strain evidence="6">Hildebrandi</strain>
    </source>
</reference>
<dbReference type="GO" id="GO:0006457">
    <property type="term" value="P:protein folding"/>
    <property type="evidence" value="ECO:0007669"/>
    <property type="project" value="TreeGrafter"/>
</dbReference>
<comment type="catalytic activity">
    <reaction evidence="1">
        <text>[protein]-peptidylproline (omega=180) = [protein]-peptidylproline (omega=0)</text>
        <dbReference type="Rhea" id="RHEA:16237"/>
        <dbReference type="Rhea" id="RHEA-COMP:10747"/>
        <dbReference type="Rhea" id="RHEA-COMP:10748"/>
        <dbReference type="ChEBI" id="CHEBI:83833"/>
        <dbReference type="ChEBI" id="CHEBI:83834"/>
        <dbReference type="EC" id="5.2.1.8"/>
    </reaction>
</comment>
<dbReference type="FunFam" id="2.40.100.10:FF:000025">
    <property type="entry name" value="Peptidyl-prolyl cis-trans isomerase CYP19-2"/>
    <property type="match status" value="1"/>
</dbReference>
<dbReference type="GO" id="GO:0005737">
    <property type="term" value="C:cytoplasm"/>
    <property type="evidence" value="ECO:0007669"/>
    <property type="project" value="TreeGrafter"/>
</dbReference>
<dbReference type="InterPro" id="IPR002130">
    <property type="entry name" value="Cyclophilin-type_PPIase_dom"/>
</dbReference>
<dbReference type="GO" id="GO:0003676">
    <property type="term" value="F:nucleic acid binding"/>
    <property type="evidence" value="ECO:0007669"/>
    <property type="project" value="InterPro"/>
</dbReference>
<dbReference type="CDD" id="cd02440">
    <property type="entry name" value="AdoMet_MTases"/>
    <property type="match status" value="1"/>
</dbReference>
<protein>
    <recommendedName>
        <fullName evidence="2">peptidylprolyl isomerase</fullName>
        <ecNumber evidence="2">5.2.1.8</ecNumber>
    </recommendedName>
</protein>
<keyword evidence="3" id="KW-0697">Rotamase</keyword>
<name>A0A9K3PZK3_9STRA</name>
<dbReference type="GO" id="GO:0016018">
    <property type="term" value="F:cyclosporin A binding"/>
    <property type="evidence" value="ECO:0007669"/>
    <property type="project" value="TreeGrafter"/>
</dbReference>
<dbReference type="EC" id="5.2.1.8" evidence="2"/>
<evidence type="ECO:0000256" key="4">
    <source>
        <dbReference type="ARBA" id="ARBA00023235"/>
    </source>
</evidence>
<dbReference type="OrthoDB" id="406152at2759"/>
<dbReference type="Proteomes" id="UP000693970">
    <property type="component" value="Unassembled WGS sequence"/>
</dbReference>